<evidence type="ECO:0000256" key="3">
    <source>
        <dbReference type="SAM" id="MobiDB-lite"/>
    </source>
</evidence>
<gene>
    <name evidence="6" type="ORF">Glove_441g78</name>
</gene>
<dbReference type="Pfam" id="PF24681">
    <property type="entry name" value="Kelch_KLHDC2_KLHL20_DRC7"/>
    <property type="match status" value="2"/>
</dbReference>
<organism evidence="6 7">
    <name type="scientific">Diversispora epigaea</name>
    <dbReference type="NCBI Taxonomy" id="1348612"/>
    <lineage>
        <taxon>Eukaryota</taxon>
        <taxon>Fungi</taxon>
        <taxon>Fungi incertae sedis</taxon>
        <taxon>Mucoromycota</taxon>
        <taxon>Glomeromycotina</taxon>
        <taxon>Glomeromycetes</taxon>
        <taxon>Diversisporales</taxon>
        <taxon>Diversisporaceae</taxon>
        <taxon>Diversispora</taxon>
    </lineage>
</organism>
<evidence type="ECO:0000256" key="4">
    <source>
        <dbReference type="SAM" id="Phobius"/>
    </source>
</evidence>
<dbReference type="AlphaFoldDB" id="A0A397GR62"/>
<keyword evidence="5" id="KW-0732">Signal</keyword>
<dbReference type="PANTHER" id="PTHR46093">
    <property type="entry name" value="ACYL-COA-BINDING DOMAIN-CONTAINING PROTEIN 5"/>
    <property type="match status" value="1"/>
</dbReference>
<feature type="chain" id="PRO_5017380858" description="Galactose oxidase" evidence="5">
    <location>
        <begin position="20"/>
        <end position="480"/>
    </location>
</feature>
<keyword evidence="2" id="KW-0677">Repeat</keyword>
<feature type="compositionally biased region" description="Pro residues" evidence="3">
    <location>
        <begin position="458"/>
        <end position="468"/>
    </location>
</feature>
<sequence length="480" mass="53914">MYLPPIFFTLLLLINSILCYNPLNRYLHNSIIIDNRLLILGGFTNTTGSYELFYLNLLKPFDNNNLTWTLIPEGNLTVYVYRSTSILSTDNSTIYLIGGVKMNQNGYYDFSNPFYTYNYPTSKWDTPKIIGNGVPIRQSIEGVIDNFGIIYLFGGYNVTNFTDFTGELYNDIYSFNTVSMAWTTLSTSGDIPKPCSGYSANILPNGYIVYIGGVEPNALNINFTLVKINNIKLFNTKSYKWSQMNAIGDIVDSRTSHNSILTPDGHIIIFGGRTQEYTSVSPILALLDTNTYPYEWSIPGGASFNSPPSIYGSTANLYYNYMIITFGRNINTLEYNSKVYLYDIKSNTWVTSFVPTNTLTTNNSTNINDSSTNTTNSSKSLAIGLGFTIAAIIIIISCIAIFIIYRRKKREEMMKKKEAIANEEETGERDIETGERDIETEESDIETQTNEGSESGAPPNPPNPPPNPSDNRLFRILIFI</sequence>
<evidence type="ECO:0000313" key="6">
    <source>
        <dbReference type="EMBL" id="RHZ53502.1"/>
    </source>
</evidence>
<feature type="compositionally biased region" description="Basic and acidic residues" evidence="3">
    <location>
        <begin position="428"/>
        <end position="437"/>
    </location>
</feature>
<dbReference type="EMBL" id="PQFF01000388">
    <property type="protein sequence ID" value="RHZ53502.1"/>
    <property type="molecule type" value="Genomic_DNA"/>
</dbReference>
<keyword evidence="4" id="KW-0472">Membrane</keyword>
<keyword evidence="7" id="KW-1185">Reference proteome</keyword>
<name>A0A397GR62_9GLOM</name>
<dbReference type="PANTHER" id="PTHR46093:SF18">
    <property type="entry name" value="FIBRONECTIN TYPE-III DOMAIN-CONTAINING PROTEIN"/>
    <property type="match status" value="1"/>
</dbReference>
<dbReference type="InterPro" id="IPR015915">
    <property type="entry name" value="Kelch-typ_b-propeller"/>
</dbReference>
<dbReference type="OrthoDB" id="2275515at2759"/>
<evidence type="ECO:0000313" key="7">
    <source>
        <dbReference type="Proteomes" id="UP000266861"/>
    </source>
</evidence>
<keyword evidence="4" id="KW-1133">Transmembrane helix</keyword>
<feature type="transmembrane region" description="Helical" evidence="4">
    <location>
        <begin position="381"/>
        <end position="405"/>
    </location>
</feature>
<feature type="region of interest" description="Disordered" evidence="3">
    <location>
        <begin position="418"/>
        <end position="472"/>
    </location>
</feature>
<keyword evidence="4" id="KW-0812">Transmembrane</keyword>
<accession>A0A397GR62</accession>
<evidence type="ECO:0000256" key="1">
    <source>
        <dbReference type="ARBA" id="ARBA00022441"/>
    </source>
</evidence>
<evidence type="ECO:0008006" key="8">
    <source>
        <dbReference type="Google" id="ProtNLM"/>
    </source>
</evidence>
<dbReference type="Gene3D" id="2.120.10.80">
    <property type="entry name" value="Kelch-type beta propeller"/>
    <property type="match status" value="2"/>
</dbReference>
<protein>
    <recommendedName>
        <fullName evidence="8">Galactose oxidase</fullName>
    </recommendedName>
</protein>
<proteinExistence type="predicted"/>
<dbReference type="Proteomes" id="UP000266861">
    <property type="component" value="Unassembled WGS sequence"/>
</dbReference>
<evidence type="ECO:0000256" key="2">
    <source>
        <dbReference type="ARBA" id="ARBA00022737"/>
    </source>
</evidence>
<reference evidence="6 7" key="1">
    <citation type="submission" date="2018-08" db="EMBL/GenBank/DDBJ databases">
        <title>Genome and evolution of the arbuscular mycorrhizal fungus Diversispora epigaea (formerly Glomus versiforme) and its bacterial endosymbionts.</title>
        <authorList>
            <person name="Sun X."/>
            <person name="Fei Z."/>
            <person name="Harrison M."/>
        </authorList>
    </citation>
    <scope>NUCLEOTIDE SEQUENCE [LARGE SCALE GENOMIC DNA]</scope>
    <source>
        <strain evidence="6 7">IT104</strain>
    </source>
</reference>
<feature type="signal peptide" evidence="5">
    <location>
        <begin position="1"/>
        <end position="19"/>
    </location>
</feature>
<keyword evidence="1" id="KW-0880">Kelch repeat</keyword>
<evidence type="ECO:0000256" key="5">
    <source>
        <dbReference type="SAM" id="SignalP"/>
    </source>
</evidence>
<comment type="caution">
    <text evidence="6">The sequence shown here is derived from an EMBL/GenBank/DDBJ whole genome shotgun (WGS) entry which is preliminary data.</text>
</comment>
<dbReference type="SUPFAM" id="SSF117281">
    <property type="entry name" value="Kelch motif"/>
    <property type="match status" value="2"/>
</dbReference>